<dbReference type="InterPro" id="IPR036895">
    <property type="entry name" value="Uracil-DNA_glycosylase-like_sf"/>
</dbReference>
<dbReference type="InterPro" id="IPR002043">
    <property type="entry name" value="UDG_fam1"/>
</dbReference>
<dbReference type="Pfam" id="PF03167">
    <property type="entry name" value="UDG"/>
    <property type="match status" value="1"/>
</dbReference>
<feature type="domain" description="Uracil-DNA glycosylase-like" evidence="8">
    <location>
        <begin position="11"/>
        <end position="106"/>
    </location>
</feature>
<evidence type="ECO:0000256" key="1">
    <source>
        <dbReference type="ARBA" id="ARBA00001400"/>
    </source>
</evidence>
<proteinExistence type="inferred from homology"/>
<keyword evidence="10" id="KW-1185">Reference proteome</keyword>
<evidence type="ECO:0000256" key="5">
    <source>
        <dbReference type="ARBA" id="ARBA00022763"/>
    </source>
</evidence>
<dbReference type="InterPro" id="IPR005122">
    <property type="entry name" value="Uracil-DNA_glycosylase-like"/>
</dbReference>
<dbReference type="KEGG" id="pluf:LFWB_5630"/>
<accession>A0A975FJE4</accession>
<comment type="similarity">
    <text evidence="3">Belongs to the uracil-DNA glycosylase (UDG) superfamily. UNG family.</text>
</comment>
<name>A0A975FJE4_LOWBP</name>
<dbReference type="EC" id="3.2.2.27" evidence="4"/>
<keyword evidence="5" id="KW-0227">DNA damage</keyword>
<evidence type="ECO:0000313" key="9">
    <source>
        <dbReference type="EMBL" id="QTX03129.1"/>
    </source>
</evidence>
<evidence type="ECO:0000256" key="3">
    <source>
        <dbReference type="ARBA" id="ARBA00008184"/>
    </source>
</evidence>
<dbReference type="PANTHER" id="PTHR11264:SF0">
    <property type="entry name" value="URACIL-DNA GLYCOSYLASE"/>
    <property type="match status" value="1"/>
</dbReference>
<gene>
    <name evidence="9" type="primary">ung</name>
    <name evidence="9" type="ORF">LFWB_5630</name>
</gene>
<dbReference type="AlphaFoldDB" id="A0A975FJE4"/>
<dbReference type="CDD" id="cd10027">
    <property type="entry name" value="UDG-F1-like"/>
    <property type="match status" value="1"/>
</dbReference>
<comment type="catalytic activity">
    <reaction evidence="1">
        <text>Hydrolyzes single-stranded DNA or mismatched double-stranded DNA and polynucleotides, releasing free uracil.</text>
        <dbReference type="EC" id="3.2.2.27"/>
    </reaction>
</comment>
<dbReference type="Gene3D" id="3.40.470.10">
    <property type="entry name" value="Uracil-DNA glycosylase-like domain"/>
    <property type="match status" value="1"/>
</dbReference>
<protein>
    <recommendedName>
        <fullName evidence="4">uracil-DNA glycosylase</fullName>
        <ecNumber evidence="4">3.2.2.27</ecNumber>
    </recommendedName>
</protein>
<evidence type="ECO:0000256" key="4">
    <source>
        <dbReference type="ARBA" id="ARBA00012030"/>
    </source>
</evidence>
<evidence type="ECO:0000256" key="2">
    <source>
        <dbReference type="ARBA" id="ARBA00002631"/>
    </source>
</evidence>
<keyword evidence="7" id="KW-0234">DNA repair</keyword>
<evidence type="ECO:0000259" key="8">
    <source>
        <dbReference type="Pfam" id="PF03167"/>
    </source>
</evidence>
<evidence type="ECO:0000313" key="10">
    <source>
        <dbReference type="Proteomes" id="UP000672038"/>
    </source>
</evidence>
<dbReference type="GO" id="GO:0004844">
    <property type="term" value="F:uracil DNA N-glycosylase activity"/>
    <property type="evidence" value="ECO:0007669"/>
    <property type="project" value="UniProtKB-EC"/>
</dbReference>
<dbReference type="EMBL" id="CP054393">
    <property type="protein sequence ID" value="QTX03129.1"/>
    <property type="molecule type" value="Genomic_DNA"/>
</dbReference>
<dbReference type="GO" id="GO:0097510">
    <property type="term" value="P:base-excision repair, AP site formation via deaminated base removal"/>
    <property type="evidence" value="ECO:0007669"/>
    <property type="project" value="TreeGrafter"/>
</dbReference>
<reference evidence="9" key="1">
    <citation type="submission" date="2020-06" db="EMBL/GenBank/DDBJ databases">
        <title>Complete genome sequence of Candidatus Phytoplasma luffae NCHU2019.</title>
        <authorList>
            <person name="Cho S.-T."/>
            <person name="Tan C.-M."/>
            <person name="Li J.-R."/>
            <person name="Chien Y.-Y."/>
            <person name="Chiu Y.-C."/>
            <person name="Yang J.-Y."/>
            <person name="Kuo C.-H."/>
        </authorList>
    </citation>
    <scope>NUCLEOTIDE SEQUENCE</scope>
    <source>
        <strain evidence="9">NCHU2019</strain>
    </source>
</reference>
<evidence type="ECO:0000256" key="6">
    <source>
        <dbReference type="ARBA" id="ARBA00022801"/>
    </source>
</evidence>
<sequence>MISYNNDLTLWSQEGVLLLNSILTVEAYKPLSHQNIGWEEFTKNIFLFLKQKEKIVYVLWGKSAQEYEKYIDQDRNYILKSSHPSPLSAYKGFFGSKPFSKINNYLNRNNIPPINWDLNR</sequence>
<dbReference type="Proteomes" id="UP000672038">
    <property type="component" value="Chromosome"/>
</dbReference>
<evidence type="ECO:0000256" key="7">
    <source>
        <dbReference type="ARBA" id="ARBA00023204"/>
    </source>
</evidence>
<dbReference type="PANTHER" id="PTHR11264">
    <property type="entry name" value="URACIL-DNA GLYCOSYLASE"/>
    <property type="match status" value="1"/>
</dbReference>
<organism evidence="9 10">
    <name type="scientific">Loofah witches'-broom phytoplasma</name>
    <dbReference type="NCBI Taxonomy" id="35773"/>
    <lineage>
        <taxon>Bacteria</taxon>
        <taxon>Bacillati</taxon>
        <taxon>Mycoplasmatota</taxon>
        <taxon>Mollicutes</taxon>
        <taxon>Acholeplasmatales</taxon>
        <taxon>Acholeplasmataceae</taxon>
        <taxon>Candidatus Phytoplasma</taxon>
        <taxon>16SrVIII (Loofah witches'-broom group)</taxon>
    </lineage>
</organism>
<comment type="function">
    <text evidence="2">Excises uracil residues from the DNA which can arise as a result of misincorporation of dUMP residues by DNA polymerase or due to deamination of cytosine.</text>
</comment>
<keyword evidence="6" id="KW-0378">Hydrolase</keyword>
<dbReference type="SUPFAM" id="SSF52141">
    <property type="entry name" value="Uracil-DNA glycosylase-like"/>
    <property type="match status" value="1"/>
</dbReference>